<dbReference type="EMBL" id="HBUF01031689">
    <property type="protein sequence ID" value="CAG6614978.1"/>
    <property type="molecule type" value="Transcribed_RNA"/>
</dbReference>
<dbReference type="EMBL" id="HBUF01031692">
    <property type="protein sequence ID" value="CAG6614984.1"/>
    <property type="molecule type" value="Transcribed_RNA"/>
</dbReference>
<dbReference type="EMBL" id="HBUF01031691">
    <property type="protein sequence ID" value="CAG6614982.1"/>
    <property type="molecule type" value="Transcribed_RNA"/>
</dbReference>
<evidence type="ECO:0000313" key="1">
    <source>
        <dbReference type="EMBL" id="CAG6614980.1"/>
    </source>
</evidence>
<organism evidence="1">
    <name type="scientific">Cacopsylla melanoneura</name>
    <dbReference type="NCBI Taxonomy" id="428564"/>
    <lineage>
        <taxon>Eukaryota</taxon>
        <taxon>Metazoa</taxon>
        <taxon>Ecdysozoa</taxon>
        <taxon>Arthropoda</taxon>
        <taxon>Hexapoda</taxon>
        <taxon>Insecta</taxon>
        <taxon>Pterygota</taxon>
        <taxon>Neoptera</taxon>
        <taxon>Paraneoptera</taxon>
        <taxon>Hemiptera</taxon>
        <taxon>Sternorrhyncha</taxon>
        <taxon>Psylloidea</taxon>
        <taxon>Psyllidae</taxon>
        <taxon>Psyllinae</taxon>
        <taxon>Cacopsylla</taxon>
    </lineage>
</organism>
<reference evidence="1" key="1">
    <citation type="submission" date="2021-05" db="EMBL/GenBank/DDBJ databases">
        <authorList>
            <person name="Alioto T."/>
            <person name="Alioto T."/>
            <person name="Gomez Garrido J."/>
        </authorList>
    </citation>
    <scope>NUCLEOTIDE SEQUENCE</scope>
</reference>
<dbReference type="EMBL" id="HBUF01031690">
    <property type="protein sequence ID" value="CAG6614980.1"/>
    <property type="molecule type" value="Transcribed_RNA"/>
</dbReference>
<dbReference type="AlphaFoldDB" id="A0A8D8PUX4"/>
<accession>A0A8D8PUX4</accession>
<sequence length="111" mass="11819">MLVLALVQTTGIIFLLQSLPVGSSLAHHMVDNFVTRLTLLLVAFGTTAGQGVGDCFFQFSSLIGAGSLIHQTLDVIGQNSVIAEDLINIKVIVFVCVRSFSWGTGCYGNTE</sequence>
<proteinExistence type="predicted"/>
<dbReference type="EMBL" id="HBUF01282167">
    <property type="protein sequence ID" value="CAG6687591.1"/>
    <property type="molecule type" value="Transcribed_RNA"/>
</dbReference>
<dbReference type="EMBL" id="HBUF01031693">
    <property type="protein sequence ID" value="CAG6614986.1"/>
    <property type="molecule type" value="Transcribed_RNA"/>
</dbReference>
<dbReference type="EMBL" id="HBUF01282170">
    <property type="protein sequence ID" value="CAG6687603.1"/>
    <property type="molecule type" value="Transcribed_RNA"/>
</dbReference>
<protein>
    <submittedName>
        <fullName evidence="1">Uncharacterized protein</fullName>
    </submittedName>
</protein>
<name>A0A8D8PUX4_9HEMI</name>